<dbReference type="Proteomes" id="UP000017118">
    <property type="component" value="Chromosome"/>
</dbReference>
<sequence>MSKKYVNDEDYILEILEKEEDVLLENLCEKVPEELKHDFSKFLSIVNTIEKIYKEKYNEKLNKNII</sequence>
<dbReference type="KEGG" id="csb:CLSA_c22790"/>
<dbReference type="GeneID" id="55474717"/>
<organism evidence="1 2">
    <name type="scientific">Clostridium saccharobutylicum DSM 13864</name>
    <dbReference type="NCBI Taxonomy" id="1345695"/>
    <lineage>
        <taxon>Bacteria</taxon>
        <taxon>Bacillati</taxon>
        <taxon>Bacillota</taxon>
        <taxon>Clostridia</taxon>
        <taxon>Eubacteriales</taxon>
        <taxon>Clostridiaceae</taxon>
        <taxon>Clostridium</taxon>
    </lineage>
</organism>
<name>U5MR20_CLOSA</name>
<protein>
    <submittedName>
        <fullName evidence="1">Uncharacterized protein</fullName>
    </submittedName>
</protein>
<dbReference type="HOGENOM" id="CLU_205756_0_0_9"/>
<keyword evidence="2" id="KW-1185">Reference proteome</keyword>
<dbReference type="eggNOG" id="ENOG50325IB">
    <property type="taxonomic scope" value="Bacteria"/>
</dbReference>
<dbReference type="AlphaFoldDB" id="U5MR20"/>
<evidence type="ECO:0000313" key="1">
    <source>
        <dbReference type="EMBL" id="AGX43254.1"/>
    </source>
</evidence>
<dbReference type="EMBL" id="CP006721">
    <property type="protein sequence ID" value="AGX43254.1"/>
    <property type="molecule type" value="Genomic_DNA"/>
</dbReference>
<dbReference type="RefSeq" id="WP_022746407.1">
    <property type="nucleotide sequence ID" value="NC_022571.1"/>
</dbReference>
<reference evidence="1 2" key="1">
    <citation type="journal article" date="2013" name="Genome Announc.">
        <title>Complete Genome Sequence of the Solvent Producer Clostridium saccharobutylicum NCP262 (DSM 13864).</title>
        <authorList>
            <person name="Poehlein A."/>
            <person name="Hartwich K."/>
            <person name="Krabben P."/>
            <person name="Ehrenreich A."/>
            <person name="Liebl W."/>
            <person name="Durre P."/>
            <person name="Gottschalk G."/>
            <person name="Daniel R."/>
        </authorList>
    </citation>
    <scope>NUCLEOTIDE SEQUENCE [LARGE SCALE GENOMIC DNA]</scope>
    <source>
        <strain evidence="1">DSM 13864</strain>
    </source>
</reference>
<dbReference type="PATRIC" id="fig|1345695.10.peg.2263"/>
<gene>
    <name evidence="1" type="ORF">CLSA_c22790</name>
</gene>
<proteinExistence type="predicted"/>
<accession>U5MR20</accession>
<evidence type="ECO:0000313" key="2">
    <source>
        <dbReference type="Proteomes" id="UP000017118"/>
    </source>
</evidence>